<dbReference type="AlphaFoldDB" id="A0A1M4YID9"/>
<dbReference type="EMBL" id="FQUR01000013">
    <property type="protein sequence ID" value="SHF05226.1"/>
    <property type="molecule type" value="Genomic_DNA"/>
</dbReference>
<dbReference type="InterPro" id="IPR051405">
    <property type="entry name" value="phD/YefM_antitoxin"/>
</dbReference>
<proteinExistence type="inferred from homology"/>
<dbReference type="PANTHER" id="PTHR33713">
    <property type="entry name" value="ANTITOXIN YAFN-RELATED"/>
    <property type="match status" value="1"/>
</dbReference>
<evidence type="ECO:0000256" key="1">
    <source>
        <dbReference type="ARBA" id="ARBA00009981"/>
    </source>
</evidence>
<comment type="similarity">
    <text evidence="1 2">Belongs to the phD/YefM antitoxin family.</text>
</comment>
<evidence type="ECO:0000313" key="3">
    <source>
        <dbReference type="EMBL" id="SHF05226.1"/>
    </source>
</evidence>
<protein>
    <recommendedName>
        <fullName evidence="2">Antitoxin</fullName>
    </recommendedName>
</protein>
<dbReference type="Proteomes" id="UP000184127">
    <property type="component" value="Unassembled WGS sequence"/>
</dbReference>
<evidence type="ECO:0000313" key="4">
    <source>
        <dbReference type="Proteomes" id="UP000184127"/>
    </source>
</evidence>
<evidence type="ECO:0000256" key="2">
    <source>
        <dbReference type="RuleBase" id="RU362080"/>
    </source>
</evidence>
<dbReference type="Gene3D" id="3.40.1620.10">
    <property type="entry name" value="YefM-like domain"/>
    <property type="match status" value="1"/>
</dbReference>
<dbReference type="InterPro" id="IPR036165">
    <property type="entry name" value="YefM-like_sf"/>
</dbReference>
<dbReference type="PANTHER" id="PTHR33713:SF6">
    <property type="entry name" value="ANTITOXIN YEFM"/>
    <property type="match status" value="1"/>
</dbReference>
<dbReference type="Pfam" id="PF02604">
    <property type="entry name" value="PhdYeFM_antitox"/>
    <property type="match status" value="1"/>
</dbReference>
<accession>A0A1M4YID9</accession>
<dbReference type="SUPFAM" id="SSF143120">
    <property type="entry name" value="YefM-like"/>
    <property type="match status" value="1"/>
</dbReference>
<reference evidence="4" key="1">
    <citation type="submission" date="2016-11" db="EMBL/GenBank/DDBJ databases">
        <authorList>
            <person name="Varghese N."/>
            <person name="Submissions S."/>
        </authorList>
    </citation>
    <scope>NUCLEOTIDE SEQUENCE [LARGE SCALE GENOMIC DNA]</scope>
    <source>
        <strain evidence="4">DSM 18761</strain>
    </source>
</reference>
<dbReference type="RefSeq" id="WP_072969039.1">
    <property type="nucleotide sequence ID" value="NZ_FQUR01000013.1"/>
</dbReference>
<comment type="function">
    <text evidence="2">Antitoxin component of a type II toxin-antitoxin (TA) system.</text>
</comment>
<name>A0A1M4YID9_9THEO</name>
<dbReference type="InterPro" id="IPR006442">
    <property type="entry name" value="Antitoxin_Phd/YefM"/>
</dbReference>
<keyword evidence="4" id="KW-1185">Reference proteome</keyword>
<sequence length="85" mass="9933">MKTMPVTKVRQNIYKIIEQVRENSEPIQITSRKGNAILISEEDWNAIQETLYLLSVPNLKESIMDADKTPLDEWKDEEDLGWDIN</sequence>
<dbReference type="NCBIfam" id="TIGR01552">
    <property type="entry name" value="phd_fam"/>
    <property type="match status" value="1"/>
</dbReference>
<gene>
    <name evidence="3" type="ORF">SAMN02745195_01740</name>
</gene>
<organism evidence="3 4">
    <name type="scientific">Thermoanaerobacter uzonensis DSM 18761</name>
    <dbReference type="NCBI Taxonomy" id="1123369"/>
    <lineage>
        <taxon>Bacteria</taxon>
        <taxon>Bacillati</taxon>
        <taxon>Bacillota</taxon>
        <taxon>Clostridia</taxon>
        <taxon>Thermoanaerobacterales</taxon>
        <taxon>Thermoanaerobacteraceae</taxon>
        <taxon>Thermoanaerobacter</taxon>
    </lineage>
</organism>